<dbReference type="Proteomes" id="UP000595254">
    <property type="component" value="Chromosome"/>
</dbReference>
<dbReference type="PANTHER" id="PTHR30307:SF0">
    <property type="entry name" value="S-ADENOSYLMETHIONINE:TRNA RIBOSYLTRANSFERASE-ISOMERASE"/>
    <property type="match status" value="1"/>
</dbReference>
<keyword evidence="1" id="KW-0963">Cytoplasm</keyword>
<dbReference type="InterPro" id="IPR036100">
    <property type="entry name" value="QueA_sf"/>
</dbReference>
<dbReference type="AlphaFoldDB" id="A0A974NKC5"/>
<dbReference type="Gene3D" id="2.40.10.240">
    <property type="entry name" value="QueA-like"/>
    <property type="match status" value="1"/>
</dbReference>
<proteinExistence type="predicted"/>
<keyword evidence="2" id="KW-0808">Transferase</keyword>
<keyword evidence="3" id="KW-0949">S-adenosyl-L-methionine</keyword>
<evidence type="ECO:0000256" key="2">
    <source>
        <dbReference type="ARBA" id="ARBA00022679"/>
    </source>
</evidence>
<evidence type="ECO:0000256" key="3">
    <source>
        <dbReference type="ARBA" id="ARBA00022691"/>
    </source>
</evidence>
<dbReference type="GO" id="GO:0051075">
    <property type="term" value="F:S-adenosylmethionine:tRNA ribosyltransferase-isomerase activity"/>
    <property type="evidence" value="ECO:0007669"/>
    <property type="project" value="TreeGrafter"/>
</dbReference>
<dbReference type="InterPro" id="IPR003699">
    <property type="entry name" value="QueA"/>
</dbReference>
<evidence type="ECO:0000256" key="1">
    <source>
        <dbReference type="ARBA" id="ARBA00022490"/>
    </source>
</evidence>
<dbReference type="RefSeq" id="WP_040375869.1">
    <property type="nucleotide sequence ID" value="NZ_CP068053.1"/>
</dbReference>
<reference evidence="5 6" key="1">
    <citation type="submission" date="2021-01" db="EMBL/GenBank/DDBJ databases">
        <title>FDA dAtabase for Regulatory Grade micrObial Sequences (FDA-ARGOS): Supporting development and validation of Infectious Disease Dx tests.</title>
        <authorList>
            <person name="Nelson B."/>
            <person name="Plummer A."/>
            <person name="Tallon L."/>
            <person name="Sadzewicz L."/>
            <person name="Zhao X."/>
            <person name="Boylan J."/>
            <person name="Ott S."/>
            <person name="Bowen H."/>
            <person name="Vavikolanu K."/>
            <person name="Mehta A."/>
            <person name="Aluvathingal J."/>
            <person name="Nadendla S."/>
            <person name="Myers T."/>
            <person name="Yan Y."/>
            <person name="Sichtig H."/>
        </authorList>
    </citation>
    <scope>NUCLEOTIDE SEQUENCE [LARGE SCALE GENOMIC DNA]</scope>
    <source>
        <strain evidence="5 6">FDAARGOS_1161</strain>
    </source>
</reference>
<evidence type="ECO:0000313" key="5">
    <source>
        <dbReference type="EMBL" id="QQS99264.1"/>
    </source>
</evidence>
<keyword evidence="4" id="KW-0671">Queuosine biosynthesis</keyword>
<dbReference type="EMBL" id="CP068053">
    <property type="protein sequence ID" value="QQS99264.1"/>
    <property type="molecule type" value="Genomic_DNA"/>
</dbReference>
<name>A0A974NKC5_PERPY</name>
<organism evidence="5 6">
    <name type="scientific">Peribacillus psychrosaccharolyticus</name>
    <name type="common">Bacillus psychrosaccharolyticus</name>
    <dbReference type="NCBI Taxonomy" id="1407"/>
    <lineage>
        <taxon>Bacteria</taxon>
        <taxon>Bacillati</taxon>
        <taxon>Bacillota</taxon>
        <taxon>Bacilli</taxon>
        <taxon>Bacillales</taxon>
        <taxon>Bacillaceae</taxon>
        <taxon>Peribacillus</taxon>
    </lineage>
</organism>
<dbReference type="InterPro" id="IPR042118">
    <property type="entry name" value="QueA_dom1"/>
</dbReference>
<dbReference type="SUPFAM" id="SSF111337">
    <property type="entry name" value="QueA-like"/>
    <property type="match status" value="1"/>
</dbReference>
<accession>A0A974NKC5</accession>
<evidence type="ECO:0000256" key="4">
    <source>
        <dbReference type="ARBA" id="ARBA00022785"/>
    </source>
</evidence>
<dbReference type="Pfam" id="PF02547">
    <property type="entry name" value="Queuosine_synth"/>
    <property type="match status" value="1"/>
</dbReference>
<dbReference type="GO" id="GO:0008616">
    <property type="term" value="P:tRNA queuosine(34) biosynthetic process"/>
    <property type="evidence" value="ECO:0007669"/>
    <property type="project" value="UniProtKB-KW"/>
</dbReference>
<sequence length="337" mass="37769">MQINTQSFILPHELHAAFPPERRGIRRDHVRMMTIDRKTGKVIHDSFNHLADYVKPGDMIVLNNSRTIPAALQATIDNTSQEIEVRLARSLSETSWEALVLSANVKIGDCLHFSDELSAVVTDIKRDSPLLVLSFSISGLSLIQHVYSLGEPIRYEYIEKSWDLHYYQNVYGTVPGSVELASAGRAFSWEMLLDLQKRGIQLSYLQLHTGLSYLNDNDQLSPEDNIERYDIPKETMAAVLKTKATGGRVIAVGTTVVRALESAVSTGIFSGETALYIDAAFPLKIVDGIITGFHEPEASHLDMLTAFIKPEILFDAYGEAIREKYLWHEFGDINFIV</sequence>
<dbReference type="InterPro" id="IPR042119">
    <property type="entry name" value="QueA_dom2"/>
</dbReference>
<keyword evidence="6" id="KW-1185">Reference proteome</keyword>
<protein>
    <submittedName>
        <fullName evidence="5">S-adenosylmethionine:tRNA ribosyltransferase-isomerase</fullName>
    </submittedName>
</protein>
<evidence type="ECO:0000313" key="6">
    <source>
        <dbReference type="Proteomes" id="UP000595254"/>
    </source>
</evidence>
<gene>
    <name evidence="5" type="ORF">I6J18_16720</name>
</gene>
<dbReference type="PANTHER" id="PTHR30307">
    <property type="entry name" value="S-ADENOSYLMETHIONINE:TRNA RIBOSYLTRANSFERASE-ISOMERASE"/>
    <property type="match status" value="1"/>
</dbReference>
<dbReference type="Gene3D" id="3.40.1780.10">
    <property type="entry name" value="QueA-like"/>
    <property type="match status" value="1"/>
</dbReference>
<dbReference type="KEGG" id="ppsr:I6J18_16720"/>